<reference evidence="2 3" key="1">
    <citation type="submission" date="2019-07" db="EMBL/GenBank/DDBJ databases">
        <title>Whole genome shotgun sequence of Gluconobacter kanchanaburiensis NBRC 103587.</title>
        <authorList>
            <person name="Hosoyama A."/>
            <person name="Uohara A."/>
            <person name="Ohji S."/>
            <person name="Ichikawa N."/>
        </authorList>
    </citation>
    <scope>NUCLEOTIDE SEQUENCE [LARGE SCALE GENOMIC DNA]</scope>
    <source>
        <strain evidence="2 3">NBRC 103587</strain>
    </source>
</reference>
<dbReference type="EMBL" id="BJVA01000001">
    <property type="protein sequence ID" value="GEK94921.1"/>
    <property type="molecule type" value="Genomic_DNA"/>
</dbReference>
<name>A0A511B5N6_9PROT</name>
<keyword evidence="3" id="KW-1185">Reference proteome</keyword>
<evidence type="ECO:0000313" key="3">
    <source>
        <dbReference type="Proteomes" id="UP000321079"/>
    </source>
</evidence>
<dbReference type="OrthoDB" id="7227774at2"/>
<accession>A0A511B5N6</accession>
<gene>
    <name evidence="2" type="ORF">GKA01_01180</name>
</gene>
<proteinExistence type="predicted"/>
<dbReference type="AlphaFoldDB" id="A0A511B5N6"/>
<sequence>MVRLISGNVDLSSNPRGWLAPTSRQPAFASFYNSGFAGDNLVSGGTRAEIIGDYNDTGTGRGAAGAGPVFDRGGMESRPI</sequence>
<protein>
    <submittedName>
        <fullName evidence="2">Uncharacterized protein</fullName>
    </submittedName>
</protein>
<feature type="region of interest" description="Disordered" evidence="1">
    <location>
        <begin position="54"/>
        <end position="80"/>
    </location>
</feature>
<comment type="caution">
    <text evidence="2">The sequence shown here is derived from an EMBL/GenBank/DDBJ whole genome shotgun (WGS) entry which is preliminary data.</text>
</comment>
<evidence type="ECO:0000313" key="2">
    <source>
        <dbReference type="EMBL" id="GEK94921.1"/>
    </source>
</evidence>
<organism evidence="2 3">
    <name type="scientific">Gluconobacter kanchanaburiensis NBRC 103587</name>
    <dbReference type="NCBI Taxonomy" id="1307948"/>
    <lineage>
        <taxon>Bacteria</taxon>
        <taxon>Pseudomonadati</taxon>
        <taxon>Pseudomonadota</taxon>
        <taxon>Alphaproteobacteria</taxon>
        <taxon>Acetobacterales</taxon>
        <taxon>Acetobacteraceae</taxon>
        <taxon>Gluconobacter</taxon>
    </lineage>
</organism>
<evidence type="ECO:0000256" key="1">
    <source>
        <dbReference type="SAM" id="MobiDB-lite"/>
    </source>
</evidence>
<dbReference type="RefSeq" id="WP_146858187.1">
    <property type="nucleotide sequence ID" value="NZ_BARK01000019.1"/>
</dbReference>
<dbReference type="Proteomes" id="UP000321079">
    <property type="component" value="Unassembled WGS sequence"/>
</dbReference>